<evidence type="ECO:0000313" key="5">
    <source>
        <dbReference type="Proteomes" id="UP001221142"/>
    </source>
</evidence>
<accession>A0AAD7BBT4</accession>
<dbReference type="InterPro" id="IPR030385">
    <property type="entry name" value="G_IRG_dom"/>
</dbReference>
<dbReference type="SUPFAM" id="SSF52540">
    <property type="entry name" value="P-loop containing nucleoside triphosphate hydrolases"/>
    <property type="match status" value="1"/>
</dbReference>
<feature type="region of interest" description="Disordered" evidence="2">
    <location>
        <begin position="154"/>
        <end position="208"/>
    </location>
</feature>
<evidence type="ECO:0000256" key="2">
    <source>
        <dbReference type="SAM" id="MobiDB-lite"/>
    </source>
</evidence>
<reference evidence="4" key="1">
    <citation type="submission" date="2023-03" db="EMBL/GenBank/DDBJ databases">
        <title>Massive genome expansion in bonnet fungi (Mycena s.s.) driven by repeated elements and novel gene families across ecological guilds.</title>
        <authorList>
            <consortium name="Lawrence Berkeley National Laboratory"/>
            <person name="Harder C.B."/>
            <person name="Miyauchi S."/>
            <person name="Viragh M."/>
            <person name="Kuo A."/>
            <person name="Thoen E."/>
            <person name="Andreopoulos B."/>
            <person name="Lu D."/>
            <person name="Skrede I."/>
            <person name="Drula E."/>
            <person name="Henrissat B."/>
            <person name="Morin E."/>
            <person name="Kohler A."/>
            <person name="Barry K."/>
            <person name="LaButti K."/>
            <person name="Morin E."/>
            <person name="Salamov A."/>
            <person name="Lipzen A."/>
            <person name="Mereny Z."/>
            <person name="Hegedus B."/>
            <person name="Baldrian P."/>
            <person name="Stursova M."/>
            <person name="Weitz H."/>
            <person name="Taylor A."/>
            <person name="Grigoriev I.V."/>
            <person name="Nagy L.G."/>
            <person name="Martin F."/>
            <person name="Kauserud H."/>
        </authorList>
    </citation>
    <scope>NUCLEOTIDE SEQUENCE</scope>
    <source>
        <strain evidence="4">9284</strain>
    </source>
</reference>
<dbReference type="EMBL" id="JARKIF010000022">
    <property type="protein sequence ID" value="KAJ7616624.1"/>
    <property type="molecule type" value="Genomic_DNA"/>
</dbReference>
<name>A0AAD7BBT4_9AGAR</name>
<dbReference type="GO" id="GO:0005525">
    <property type="term" value="F:GTP binding"/>
    <property type="evidence" value="ECO:0007669"/>
    <property type="project" value="InterPro"/>
</dbReference>
<dbReference type="InterPro" id="IPR027417">
    <property type="entry name" value="P-loop_NTPase"/>
</dbReference>
<dbReference type="Gene3D" id="3.40.50.300">
    <property type="entry name" value="P-loop containing nucleotide triphosphate hydrolases"/>
    <property type="match status" value="1"/>
</dbReference>
<dbReference type="PROSITE" id="PS51716">
    <property type="entry name" value="G_IRG"/>
    <property type="match status" value="1"/>
</dbReference>
<protein>
    <submittedName>
        <fullName evidence="4">Interferon-inducible GTPase-domain-containing protein</fullName>
    </submittedName>
</protein>
<feature type="compositionally biased region" description="Low complexity" evidence="2">
    <location>
        <begin position="199"/>
        <end position="208"/>
    </location>
</feature>
<evidence type="ECO:0000313" key="4">
    <source>
        <dbReference type="EMBL" id="KAJ7616624.1"/>
    </source>
</evidence>
<gene>
    <name evidence="4" type="ORF">FB45DRAFT_1105921</name>
</gene>
<dbReference type="PANTHER" id="PTHR14143:SF1">
    <property type="entry name" value="IRG-TYPE G DOMAIN-CONTAINING PROTEIN"/>
    <property type="match status" value="1"/>
</dbReference>
<feature type="compositionally biased region" description="Basic and acidic residues" evidence="2">
    <location>
        <begin position="7"/>
        <end position="60"/>
    </location>
</feature>
<comment type="caution">
    <text evidence="4">The sequence shown here is derived from an EMBL/GenBank/DDBJ whole genome shotgun (WGS) entry which is preliminary data.</text>
</comment>
<feature type="compositionally biased region" description="Basic and acidic residues" evidence="2">
    <location>
        <begin position="162"/>
        <end position="177"/>
    </location>
</feature>
<keyword evidence="5" id="KW-1185">Reference proteome</keyword>
<dbReference type="GO" id="GO:0016020">
    <property type="term" value="C:membrane"/>
    <property type="evidence" value="ECO:0007669"/>
    <property type="project" value="InterPro"/>
</dbReference>
<dbReference type="AlphaFoldDB" id="A0AAD7BBT4"/>
<feature type="region of interest" description="Disordered" evidence="2">
    <location>
        <begin position="1"/>
        <end position="137"/>
    </location>
</feature>
<dbReference type="Proteomes" id="UP001221142">
    <property type="component" value="Unassembled WGS sequence"/>
</dbReference>
<feature type="compositionally biased region" description="Basic and acidic residues" evidence="2">
    <location>
        <begin position="184"/>
        <end position="197"/>
    </location>
</feature>
<organism evidence="4 5">
    <name type="scientific">Roridomyces roridus</name>
    <dbReference type="NCBI Taxonomy" id="1738132"/>
    <lineage>
        <taxon>Eukaryota</taxon>
        <taxon>Fungi</taxon>
        <taxon>Dikarya</taxon>
        <taxon>Basidiomycota</taxon>
        <taxon>Agaricomycotina</taxon>
        <taxon>Agaricomycetes</taxon>
        <taxon>Agaricomycetidae</taxon>
        <taxon>Agaricales</taxon>
        <taxon>Marasmiineae</taxon>
        <taxon>Mycenaceae</taxon>
        <taxon>Roridomyces</taxon>
    </lineage>
</organism>
<feature type="domain" description="IRG-type G" evidence="3">
    <location>
        <begin position="248"/>
        <end position="451"/>
    </location>
</feature>
<comment type="similarity">
    <text evidence="1">Belongs to the TRAFAC class dynamin-like GTPase superfamily. IRG family.</text>
</comment>
<sequence length="476" mass="54844">MGGAQSHHQDEENRRRREHEEWQRAEADRRWHEAEMRKQEEEAQRRRHEAEMSAQREREAQAAMEAARQEAERQRWAAEAERLEAQRRAQEIREQAERELEEARQQAIRQQQLAEDERRRAWEAQCAAEEAAHMAAEEARVALESAEVERQEAELRQQQIREQGEREVEETRQEAERQQQITEEENRRALESQRDAEQAAEFAADQAGAALEATEEIARQLHEGIQPVVMPLPSEVEEAKRRIEYHDGFYHFAVAGKAGSGKSSLINALRGLRNRDPGAAETGIVETTLSIGRFPDANPESPIVWYDIPGAGTLKVPDWQYFNDQGLYVFDALVVLVDNRFTKTDLAIIRNARLFKIPCYIVRSKADVHIRNQMLDLGYESDDEEQDEEARQELEEAAKKIFIETTRQNVAENLRGADLPGQPVYIISNATIFSVVRQSITERMAKRMIDELEFLRNLVDGSARREEATGIATLML</sequence>
<dbReference type="InterPro" id="IPR007743">
    <property type="entry name" value="Immunity-related_GTPase-like"/>
</dbReference>
<evidence type="ECO:0000256" key="1">
    <source>
        <dbReference type="ARBA" id="ARBA00005429"/>
    </source>
</evidence>
<proteinExistence type="inferred from homology"/>
<feature type="compositionally biased region" description="Basic and acidic residues" evidence="2">
    <location>
        <begin position="67"/>
        <end position="104"/>
    </location>
</feature>
<evidence type="ECO:0000259" key="3">
    <source>
        <dbReference type="PROSITE" id="PS51716"/>
    </source>
</evidence>
<dbReference type="Pfam" id="PF05049">
    <property type="entry name" value="IIGP"/>
    <property type="match status" value="1"/>
</dbReference>
<dbReference type="PANTHER" id="PTHR14143">
    <property type="entry name" value="INTERFERON-INDUCIBLE GTPASE FAMILY MEMBER"/>
    <property type="match status" value="1"/>
</dbReference>